<gene>
    <name evidence="2" type="ORF">EHS24_009493</name>
</gene>
<comment type="caution">
    <text evidence="2">The sequence shown here is derived from an EMBL/GenBank/DDBJ whole genome shotgun (WGS) entry which is preliminary data.</text>
</comment>
<dbReference type="OrthoDB" id="2576580at2759"/>
<feature type="chain" id="PRO_5019480102" evidence="1">
    <location>
        <begin position="26"/>
        <end position="205"/>
    </location>
</feature>
<dbReference type="AlphaFoldDB" id="A0A427XLY8"/>
<keyword evidence="1" id="KW-0732">Signal</keyword>
<proteinExistence type="predicted"/>
<keyword evidence="3" id="KW-1185">Reference proteome</keyword>
<name>A0A427XLY8_9TREE</name>
<protein>
    <submittedName>
        <fullName evidence="2">Uncharacterized protein</fullName>
    </submittedName>
</protein>
<accession>A0A427XLY8</accession>
<reference evidence="2 3" key="1">
    <citation type="submission" date="2018-11" db="EMBL/GenBank/DDBJ databases">
        <title>Genome sequence of Apiotrichum porosum DSM 27194.</title>
        <authorList>
            <person name="Aliyu H."/>
            <person name="Gorte O."/>
            <person name="Ochsenreither K."/>
        </authorList>
    </citation>
    <scope>NUCLEOTIDE SEQUENCE [LARGE SCALE GENOMIC DNA]</scope>
    <source>
        <strain evidence="2 3">DSM 27194</strain>
    </source>
</reference>
<sequence length="205" mass="21400">MYTIPSPMGLPKAVILSLLVLSACAAPIPEDPSDGNGIVGTATAAASAATAYITGATNDQTYVFFPTASDWFTLGVRNAVEWQWDSAKSVWFRVTLSNPSVALLSAPIDLGANVSASMFGFSTLKSLDAALPGSGYVVTLHDAYNSSKIWAVSDSFELKPANSTPTLPAPYSVLSLDSAATRRVVAGMAARLFTATAFLVSLAVW</sequence>
<dbReference type="Proteomes" id="UP000279236">
    <property type="component" value="Unassembled WGS sequence"/>
</dbReference>
<feature type="signal peptide" evidence="1">
    <location>
        <begin position="1"/>
        <end position="25"/>
    </location>
</feature>
<evidence type="ECO:0000313" key="2">
    <source>
        <dbReference type="EMBL" id="RSH79833.1"/>
    </source>
</evidence>
<organism evidence="2 3">
    <name type="scientific">Apiotrichum porosum</name>
    <dbReference type="NCBI Taxonomy" id="105984"/>
    <lineage>
        <taxon>Eukaryota</taxon>
        <taxon>Fungi</taxon>
        <taxon>Dikarya</taxon>
        <taxon>Basidiomycota</taxon>
        <taxon>Agaricomycotina</taxon>
        <taxon>Tremellomycetes</taxon>
        <taxon>Trichosporonales</taxon>
        <taxon>Trichosporonaceae</taxon>
        <taxon>Apiotrichum</taxon>
    </lineage>
</organism>
<dbReference type="RefSeq" id="XP_028474942.1">
    <property type="nucleotide sequence ID" value="XM_028624774.1"/>
</dbReference>
<evidence type="ECO:0000256" key="1">
    <source>
        <dbReference type="SAM" id="SignalP"/>
    </source>
</evidence>
<dbReference type="EMBL" id="RSCE01000009">
    <property type="protein sequence ID" value="RSH79833.1"/>
    <property type="molecule type" value="Genomic_DNA"/>
</dbReference>
<evidence type="ECO:0000313" key="3">
    <source>
        <dbReference type="Proteomes" id="UP000279236"/>
    </source>
</evidence>
<dbReference type="GeneID" id="39594036"/>